<dbReference type="SUPFAM" id="SSF56317">
    <property type="entry name" value="Carbon-nitrogen hydrolase"/>
    <property type="match status" value="1"/>
</dbReference>
<organism evidence="3 4">
    <name type="scientific">Thelonectria olida</name>
    <dbReference type="NCBI Taxonomy" id="1576542"/>
    <lineage>
        <taxon>Eukaryota</taxon>
        <taxon>Fungi</taxon>
        <taxon>Dikarya</taxon>
        <taxon>Ascomycota</taxon>
        <taxon>Pezizomycotina</taxon>
        <taxon>Sordariomycetes</taxon>
        <taxon>Hypocreomycetidae</taxon>
        <taxon>Hypocreales</taxon>
        <taxon>Nectriaceae</taxon>
        <taxon>Thelonectria</taxon>
    </lineage>
</organism>
<dbReference type="Proteomes" id="UP000777438">
    <property type="component" value="Unassembled WGS sequence"/>
</dbReference>
<dbReference type="Pfam" id="PF00795">
    <property type="entry name" value="CN_hydrolase"/>
    <property type="match status" value="1"/>
</dbReference>
<reference evidence="3 4" key="1">
    <citation type="journal article" date="2021" name="Nat. Commun.">
        <title>Genetic determinants of endophytism in the Arabidopsis root mycobiome.</title>
        <authorList>
            <person name="Mesny F."/>
            <person name="Miyauchi S."/>
            <person name="Thiergart T."/>
            <person name="Pickel B."/>
            <person name="Atanasova L."/>
            <person name="Karlsson M."/>
            <person name="Huettel B."/>
            <person name="Barry K.W."/>
            <person name="Haridas S."/>
            <person name="Chen C."/>
            <person name="Bauer D."/>
            <person name="Andreopoulos W."/>
            <person name="Pangilinan J."/>
            <person name="LaButti K."/>
            <person name="Riley R."/>
            <person name="Lipzen A."/>
            <person name="Clum A."/>
            <person name="Drula E."/>
            <person name="Henrissat B."/>
            <person name="Kohler A."/>
            <person name="Grigoriev I.V."/>
            <person name="Martin F.M."/>
            <person name="Hacquard S."/>
        </authorList>
    </citation>
    <scope>NUCLEOTIDE SEQUENCE [LARGE SCALE GENOMIC DNA]</scope>
    <source>
        <strain evidence="3 4">MPI-CAGE-CH-0241</strain>
    </source>
</reference>
<dbReference type="EMBL" id="JAGPYM010000029">
    <property type="protein sequence ID" value="KAH6879495.1"/>
    <property type="molecule type" value="Genomic_DNA"/>
</dbReference>
<dbReference type="PANTHER" id="PTHR43674">
    <property type="entry name" value="NITRILASE C965.09-RELATED"/>
    <property type="match status" value="1"/>
</dbReference>
<dbReference type="PROSITE" id="PS50263">
    <property type="entry name" value="CN_HYDROLASE"/>
    <property type="match status" value="1"/>
</dbReference>
<proteinExistence type="predicted"/>
<comment type="caution">
    <text evidence="3">The sequence shown here is derived from an EMBL/GenBank/DDBJ whole genome shotgun (WGS) entry which is preliminary data.</text>
</comment>
<dbReference type="Gene3D" id="3.60.110.10">
    <property type="entry name" value="Carbon-nitrogen hydrolase"/>
    <property type="match status" value="1"/>
</dbReference>
<dbReference type="OrthoDB" id="412018at2759"/>
<gene>
    <name evidence="3" type="ORF">B0T10DRAFT_532234</name>
</gene>
<dbReference type="InterPro" id="IPR003010">
    <property type="entry name" value="C-N_Hydrolase"/>
</dbReference>
<name>A0A9P8VV02_9HYPO</name>
<protein>
    <submittedName>
        <fullName evidence="3">Carbon-nitrogen hydrolase</fullName>
    </submittedName>
</protein>
<dbReference type="AlphaFoldDB" id="A0A9P8VV02"/>
<dbReference type="GO" id="GO:0016811">
    <property type="term" value="F:hydrolase activity, acting on carbon-nitrogen (but not peptide) bonds, in linear amides"/>
    <property type="evidence" value="ECO:0007669"/>
    <property type="project" value="TreeGrafter"/>
</dbReference>
<evidence type="ECO:0000313" key="4">
    <source>
        <dbReference type="Proteomes" id="UP000777438"/>
    </source>
</evidence>
<feature type="domain" description="CN hydrolase" evidence="2">
    <location>
        <begin position="10"/>
        <end position="323"/>
    </location>
</feature>
<dbReference type="PANTHER" id="PTHR43674:SF12">
    <property type="entry name" value="NITRILASE C965.09-RELATED"/>
    <property type="match status" value="1"/>
</dbReference>
<evidence type="ECO:0000256" key="1">
    <source>
        <dbReference type="ARBA" id="ARBA00022801"/>
    </source>
</evidence>
<keyword evidence="4" id="KW-1185">Reference proteome</keyword>
<dbReference type="InterPro" id="IPR036526">
    <property type="entry name" value="C-N_Hydrolase_sf"/>
</dbReference>
<evidence type="ECO:0000259" key="2">
    <source>
        <dbReference type="PROSITE" id="PS50263"/>
    </source>
</evidence>
<accession>A0A9P8VV02</accession>
<dbReference type="InterPro" id="IPR050345">
    <property type="entry name" value="Aliph_Amidase/BUP"/>
</dbReference>
<keyword evidence="1 3" id="KW-0378">Hydrolase</keyword>
<evidence type="ECO:0000313" key="3">
    <source>
        <dbReference type="EMBL" id="KAH6879495.1"/>
    </source>
</evidence>
<sequence length="364" mass="40568">MSPTPTRRLLTVAAAQLGPVPSLDTPRPETLARMAKLLEEAAEKKVRLVVYPELAFTTFFPSYIIEDPEKIAAFFEPASPSNPYAIVQSPNVKPLIDKANELGIDISFGYAERWQDESGKTTDYNTAVYYSSTQRRCVAKYRKVHLPGRYEPDTRPGVSQQLEKRYFTPGDLGFQAFRVEGLIEGTLKAENAESTHGPIKETEGLGDPILGMLICNDRRWAEGWRCYGLQGIELLVEGYNTTASAPQYEGTNTEQEEEALFHHRLSCQAGSYQNACYSIHAAKAGKEDHGSLIAGSSIIDPYGHIVAEAKTKGDELVCATIDLAKCRKGKERVFAFDKHRRVEHYSRLVTQVGVQELPLLHRKS</sequence>